<dbReference type="Gene3D" id="1.25.40.10">
    <property type="entry name" value="Tetratricopeptide repeat domain"/>
    <property type="match status" value="1"/>
</dbReference>
<dbReference type="AlphaFoldDB" id="A0A8J2S6M6"/>
<evidence type="ECO:0000313" key="3">
    <source>
        <dbReference type="EMBL" id="CAH0364790.1"/>
    </source>
</evidence>
<dbReference type="EMBL" id="CAKKNE010000001">
    <property type="protein sequence ID" value="CAH0364790.1"/>
    <property type="molecule type" value="Genomic_DNA"/>
</dbReference>
<proteinExistence type="predicted"/>
<evidence type="ECO:0000256" key="1">
    <source>
        <dbReference type="SAM" id="Coils"/>
    </source>
</evidence>
<dbReference type="Proteomes" id="UP000789595">
    <property type="component" value="Unassembled WGS sequence"/>
</dbReference>
<dbReference type="Pfam" id="PF08238">
    <property type="entry name" value="Sel1"/>
    <property type="match status" value="3"/>
</dbReference>
<feature type="compositionally biased region" description="Basic and acidic residues" evidence="2">
    <location>
        <begin position="452"/>
        <end position="472"/>
    </location>
</feature>
<feature type="compositionally biased region" description="Pro residues" evidence="2">
    <location>
        <begin position="146"/>
        <end position="159"/>
    </location>
</feature>
<reference evidence="3" key="1">
    <citation type="submission" date="2021-11" db="EMBL/GenBank/DDBJ databases">
        <authorList>
            <consortium name="Genoscope - CEA"/>
            <person name="William W."/>
        </authorList>
    </citation>
    <scope>NUCLEOTIDE SEQUENCE</scope>
</reference>
<dbReference type="InterPro" id="IPR011990">
    <property type="entry name" value="TPR-like_helical_dom_sf"/>
</dbReference>
<feature type="coiled-coil region" evidence="1">
    <location>
        <begin position="567"/>
        <end position="673"/>
    </location>
</feature>
<feature type="compositionally biased region" description="Basic and acidic residues" evidence="2">
    <location>
        <begin position="226"/>
        <end position="249"/>
    </location>
</feature>
<sequence length="688" mass="75734">MASKLAEEPLGATAALLRQRCEVDADAAYGLSVLTARGGDGVQRDRKEALRLLIKSAELGKTEAQCQYAQLLAEGAGGVKRDEREACEWLRIADCAEARYRLGLFTFEGRGTRKDAEKAHSLIADAASEGHMAAADWLHRKDGPSPRRPPPPPSPPPVPRVSKKDGPPSPERVSNDGDALRGALSEARAVAAAARVARTAAEDDAKRLRKERDDYRSKLEQAQRLLEVAKKAPRGDALQRRQQARHAEQLSKLGAAHAAANQALLEKHESTQREAKKHAENCQKLEDEKAAAIAAFDRLAKAADRREKEVARLGSLDYARGLETELEELHTKRDADLTKLQTAWDDDAAEALRDRDALEASLIAQLAQRDLQLLESHAVIDALRSSVEMLDAARAADAASSAVAHETIVRRAQVDVARARQEFSESKSKALQEQSRTHNDLVSELEQAHDKARLADARRRSEISREAERRGADLAAATASLNQVSGEMSRRDQHVNDARDGRRAAEALLRTEVGVCIEEARATGLRMEALLARRRDRERRRARADADARERLVSDYRALADEQAVAVAELERDHRDSSQKLRDALAAEVRRREAAEALVADHAGDVELRDARESELVAARDEIDRLEGELASRNEDDALERTRELLRNAGKNMNALEERRRAEVEALQQEVARLGALVEASSSGGDEG</sequence>
<comment type="caution">
    <text evidence="3">The sequence shown here is derived from an EMBL/GenBank/DDBJ whole genome shotgun (WGS) entry which is preliminary data.</text>
</comment>
<dbReference type="InterPro" id="IPR006597">
    <property type="entry name" value="Sel1-like"/>
</dbReference>
<keyword evidence="4" id="KW-1185">Reference proteome</keyword>
<evidence type="ECO:0000256" key="2">
    <source>
        <dbReference type="SAM" id="MobiDB-lite"/>
    </source>
</evidence>
<dbReference type="SUPFAM" id="SSF81901">
    <property type="entry name" value="HCP-like"/>
    <property type="match status" value="1"/>
</dbReference>
<feature type="region of interest" description="Disordered" evidence="2">
    <location>
        <begin position="139"/>
        <end position="178"/>
    </location>
</feature>
<protein>
    <submittedName>
        <fullName evidence="3">Uncharacterized protein</fullName>
    </submittedName>
</protein>
<dbReference type="SMART" id="SM00671">
    <property type="entry name" value="SEL1"/>
    <property type="match status" value="3"/>
</dbReference>
<accession>A0A8J2S6M6</accession>
<dbReference type="OrthoDB" id="2384430at2759"/>
<gene>
    <name evidence="3" type="ORF">PECAL_1P11700</name>
</gene>
<keyword evidence="1" id="KW-0175">Coiled coil</keyword>
<feature type="coiled-coil region" evidence="1">
    <location>
        <begin position="261"/>
        <end position="302"/>
    </location>
</feature>
<name>A0A8J2S6M6_9STRA</name>
<feature type="region of interest" description="Disordered" evidence="2">
    <location>
        <begin position="452"/>
        <end position="475"/>
    </location>
</feature>
<feature type="region of interest" description="Disordered" evidence="2">
    <location>
        <begin position="226"/>
        <end position="258"/>
    </location>
</feature>
<organism evidence="3 4">
    <name type="scientific">Pelagomonas calceolata</name>
    <dbReference type="NCBI Taxonomy" id="35677"/>
    <lineage>
        <taxon>Eukaryota</taxon>
        <taxon>Sar</taxon>
        <taxon>Stramenopiles</taxon>
        <taxon>Ochrophyta</taxon>
        <taxon>Pelagophyceae</taxon>
        <taxon>Pelagomonadales</taxon>
        <taxon>Pelagomonadaceae</taxon>
        <taxon>Pelagomonas</taxon>
    </lineage>
</organism>
<evidence type="ECO:0000313" key="4">
    <source>
        <dbReference type="Proteomes" id="UP000789595"/>
    </source>
</evidence>